<evidence type="ECO:0000256" key="7">
    <source>
        <dbReference type="ARBA" id="ARBA00023306"/>
    </source>
</evidence>
<dbReference type="EMBL" id="CAJVPI010000877">
    <property type="protein sequence ID" value="CAG8579345.1"/>
    <property type="molecule type" value="Genomic_DNA"/>
</dbReference>
<feature type="compositionally biased region" description="Polar residues" evidence="9">
    <location>
        <begin position="17"/>
        <end position="29"/>
    </location>
</feature>
<evidence type="ECO:0000256" key="6">
    <source>
        <dbReference type="ARBA" id="ARBA00023242"/>
    </source>
</evidence>
<name>A0A9N9G3Q3_9GLOM</name>
<feature type="compositionally biased region" description="Low complexity" evidence="9">
    <location>
        <begin position="30"/>
        <end position="41"/>
    </location>
</feature>
<feature type="coiled-coil region" evidence="8">
    <location>
        <begin position="541"/>
        <end position="599"/>
    </location>
</feature>
<dbReference type="GO" id="GO:0072686">
    <property type="term" value="C:mitotic spindle"/>
    <property type="evidence" value="ECO:0007669"/>
    <property type="project" value="TreeGrafter"/>
</dbReference>
<keyword evidence="8" id="KW-0175">Coiled coil</keyword>
<keyword evidence="6" id="KW-0539">Nucleus</keyword>
<reference evidence="10" key="1">
    <citation type="submission" date="2021-06" db="EMBL/GenBank/DDBJ databases">
        <authorList>
            <person name="Kallberg Y."/>
            <person name="Tangrot J."/>
            <person name="Rosling A."/>
        </authorList>
    </citation>
    <scope>NUCLEOTIDE SEQUENCE</scope>
    <source>
        <strain evidence="10">BR232B</strain>
    </source>
</reference>
<feature type="coiled-coil region" evidence="8">
    <location>
        <begin position="713"/>
        <end position="774"/>
    </location>
</feature>
<dbReference type="GO" id="GO:0000776">
    <property type="term" value="C:kinetochore"/>
    <property type="evidence" value="ECO:0007669"/>
    <property type="project" value="TreeGrafter"/>
</dbReference>
<keyword evidence="11" id="KW-1185">Reference proteome</keyword>
<evidence type="ECO:0000256" key="8">
    <source>
        <dbReference type="SAM" id="Coils"/>
    </source>
</evidence>
<accession>A0A9N9G3Q3</accession>
<feature type="compositionally biased region" description="Polar residues" evidence="9">
    <location>
        <begin position="1"/>
        <end position="10"/>
    </location>
</feature>
<dbReference type="GO" id="GO:0007094">
    <property type="term" value="P:mitotic spindle assembly checkpoint signaling"/>
    <property type="evidence" value="ECO:0007669"/>
    <property type="project" value="InterPro"/>
</dbReference>
<protein>
    <recommendedName>
        <fullName evidence="3">Spindle assembly checkpoint component MAD1</fullName>
    </recommendedName>
</protein>
<dbReference type="PANTHER" id="PTHR23168">
    <property type="entry name" value="MITOTIC SPINDLE ASSEMBLY CHECKPOINT PROTEIN MAD1 MITOTIC ARREST DEFICIENT-LIKE PROTEIN 1"/>
    <property type="match status" value="1"/>
</dbReference>
<dbReference type="Gene3D" id="3.30.457.60">
    <property type="match status" value="1"/>
</dbReference>
<dbReference type="PANTHER" id="PTHR23168:SF0">
    <property type="entry name" value="MITOTIC SPINDLE ASSEMBLY CHECKPOINT PROTEIN MAD1"/>
    <property type="match status" value="1"/>
</dbReference>
<keyword evidence="5" id="KW-0498">Mitosis</keyword>
<feature type="coiled-coil region" evidence="8">
    <location>
        <begin position="636"/>
        <end position="681"/>
    </location>
</feature>
<evidence type="ECO:0000256" key="9">
    <source>
        <dbReference type="SAM" id="MobiDB-lite"/>
    </source>
</evidence>
<evidence type="ECO:0000313" key="11">
    <source>
        <dbReference type="Proteomes" id="UP000789739"/>
    </source>
</evidence>
<gene>
    <name evidence="10" type="ORF">PBRASI_LOCUS6533</name>
</gene>
<dbReference type="Pfam" id="PF05557">
    <property type="entry name" value="MAD"/>
    <property type="match status" value="2"/>
</dbReference>
<sequence>MEFSDQSTADDNPFLRPSNSANTIPSLFNSQSRATSVSSTSFPLFSATGKNYGNPVLHSPESSIKRGTRNIMSPLSSIKRTRTSVAGGLQSARKKSRYESHTAPIFGDRVTSTIPVRTPFGAPSDYSPSDSPFSSMFRIPSDLVSDAPPSAKEQSEEVKKLLAQLKEVRVSAKMMERELRLKQSDYERKISRLNGQKADMMIKYEELHAEKSRLEKELESYKSIEEEVEERNNTSRAKMEEIIEKTNIENQDLRQQLHETNTKLLRLEVIYNKQETEYPLEMQKLSSKASRSETMLAAANDEIEELKKLLSSRQALLSDTQQRLTAAEQKLANYKVNSFELDNVDVYKTRIKEQSARLRLLEQGNQNLSDEVKMLRMASPSLQVLKEDRDSMRAELYKMKPLYRGIADLETENAILKKERLEWAQYFDQKTEDKSVTPSALCKEVAARRIATDALKERINNLNGHLKNKDAIISDKESQILNLSVKYDNLEQKYQVAVKSWERRKALLEKNIETYRDFMASTDEEQKKINESYDTKQSERIQKLEEMIVEYQKTLDEALSNTTNSQQSDAVEAVDGSPNEALKLQVEILLNRNNELESGKYIYIIEQFKANNVLLERETGGLKEQLRILERSIIQIQTTEHEVTRKNEELDKSLDRVTAENMALRKETMQLYKQISDLERAIGSGQFNKETTRVLELKDNPESREQAIRESTLAALTNENKKLLETLQKLQTEITSAGGDRNVDEADVIPTQSYKNLETRLQGEIAEKEKMISRLKEVWKAKANEYRQAVYSLLGYRFDFLENGSVRLTSTYSENKEHSFIFTSDEDNHGTMQLIGGNEDYIRSLEHLRKFWVIERGSIPCFLSALTLELFDKTPEGQSAGWIRTDT</sequence>
<evidence type="ECO:0000256" key="1">
    <source>
        <dbReference type="ARBA" id="ARBA00004123"/>
    </source>
</evidence>
<organism evidence="10 11">
    <name type="scientific">Paraglomus brasilianum</name>
    <dbReference type="NCBI Taxonomy" id="144538"/>
    <lineage>
        <taxon>Eukaryota</taxon>
        <taxon>Fungi</taxon>
        <taxon>Fungi incertae sedis</taxon>
        <taxon>Mucoromycota</taxon>
        <taxon>Glomeromycotina</taxon>
        <taxon>Glomeromycetes</taxon>
        <taxon>Paraglomerales</taxon>
        <taxon>Paraglomeraceae</taxon>
        <taxon>Paraglomus</taxon>
    </lineage>
</organism>
<evidence type="ECO:0000256" key="4">
    <source>
        <dbReference type="ARBA" id="ARBA00022618"/>
    </source>
</evidence>
<dbReference type="GO" id="GO:0005635">
    <property type="term" value="C:nuclear envelope"/>
    <property type="evidence" value="ECO:0007669"/>
    <property type="project" value="TreeGrafter"/>
</dbReference>
<keyword evidence="7" id="KW-0131">Cell cycle</keyword>
<dbReference type="SUPFAM" id="SSF75704">
    <property type="entry name" value="Mitotic arrest deficient-like 1, Mad1"/>
    <property type="match status" value="1"/>
</dbReference>
<dbReference type="AlphaFoldDB" id="A0A9N9G3Q3"/>
<feature type="region of interest" description="Disordered" evidence="9">
    <location>
        <begin position="1"/>
        <end position="104"/>
    </location>
</feature>
<evidence type="ECO:0000256" key="5">
    <source>
        <dbReference type="ARBA" id="ARBA00022776"/>
    </source>
</evidence>
<evidence type="ECO:0000313" key="10">
    <source>
        <dbReference type="EMBL" id="CAG8579345.1"/>
    </source>
</evidence>
<evidence type="ECO:0000256" key="2">
    <source>
        <dbReference type="ARBA" id="ARBA00008029"/>
    </source>
</evidence>
<comment type="caution">
    <text evidence="10">The sequence shown here is derived from an EMBL/GenBank/DDBJ whole genome shotgun (WGS) entry which is preliminary data.</text>
</comment>
<dbReference type="Proteomes" id="UP000789739">
    <property type="component" value="Unassembled WGS sequence"/>
</dbReference>
<proteinExistence type="inferred from homology"/>
<dbReference type="InterPro" id="IPR008672">
    <property type="entry name" value="Mad1"/>
</dbReference>
<comment type="subcellular location">
    <subcellularLocation>
        <location evidence="1">Nucleus</location>
    </subcellularLocation>
</comment>
<dbReference type="GO" id="GO:0051301">
    <property type="term" value="P:cell division"/>
    <property type="evidence" value="ECO:0007669"/>
    <property type="project" value="UniProtKB-KW"/>
</dbReference>
<dbReference type="Gene3D" id="1.20.5.170">
    <property type="match status" value="1"/>
</dbReference>
<feature type="coiled-coil region" evidence="8">
    <location>
        <begin position="151"/>
        <end position="378"/>
    </location>
</feature>
<keyword evidence="4" id="KW-0132">Cell division</keyword>
<dbReference type="GO" id="GO:0051315">
    <property type="term" value="P:attachment of mitotic spindle microtubules to kinetochore"/>
    <property type="evidence" value="ECO:0007669"/>
    <property type="project" value="TreeGrafter"/>
</dbReference>
<comment type="similarity">
    <text evidence="2">Belongs to the MAD1 family.</text>
</comment>
<dbReference type="Gene3D" id="6.10.250.90">
    <property type="match status" value="1"/>
</dbReference>
<evidence type="ECO:0000256" key="3">
    <source>
        <dbReference type="ARBA" id="ARBA00022019"/>
    </source>
</evidence>
<dbReference type="OrthoDB" id="331602at2759"/>